<name>A0ABQ2WHD0_9ALTE</name>
<organism evidence="2 3">
    <name type="scientific">Alishewanella tabrizica</name>
    <dbReference type="NCBI Taxonomy" id="671278"/>
    <lineage>
        <taxon>Bacteria</taxon>
        <taxon>Pseudomonadati</taxon>
        <taxon>Pseudomonadota</taxon>
        <taxon>Gammaproteobacteria</taxon>
        <taxon>Alteromonadales</taxon>
        <taxon>Alteromonadaceae</taxon>
        <taxon>Alishewanella</taxon>
    </lineage>
</organism>
<dbReference type="PROSITE" id="PS51819">
    <property type="entry name" value="VOC"/>
    <property type="match status" value="1"/>
</dbReference>
<dbReference type="Gene3D" id="3.10.180.10">
    <property type="entry name" value="2,3-Dihydroxybiphenyl 1,2-Dioxygenase, domain 1"/>
    <property type="match status" value="1"/>
</dbReference>
<proteinExistence type="predicted"/>
<dbReference type="CDD" id="cd07262">
    <property type="entry name" value="VOC_like"/>
    <property type="match status" value="1"/>
</dbReference>
<dbReference type="SUPFAM" id="SSF54593">
    <property type="entry name" value="Glyoxalase/Bleomycin resistance protein/Dihydroxybiphenyl dioxygenase"/>
    <property type="match status" value="1"/>
</dbReference>
<feature type="domain" description="VOC" evidence="1">
    <location>
        <begin position="1"/>
        <end position="122"/>
    </location>
</feature>
<dbReference type="EMBL" id="BMYR01000003">
    <property type="protein sequence ID" value="GGW55592.1"/>
    <property type="molecule type" value="Genomic_DNA"/>
</dbReference>
<dbReference type="Pfam" id="PF00903">
    <property type="entry name" value="Glyoxalase"/>
    <property type="match status" value="1"/>
</dbReference>
<gene>
    <name evidence="2" type="ORF">GCM10008111_09650</name>
</gene>
<dbReference type="InterPro" id="IPR004360">
    <property type="entry name" value="Glyas_Fos-R_dOase_dom"/>
</dbReference>
<dbReference type="Proteomes" id="UP000634667">
    <property type="component" value="Unassembled WGS sequence"/>
</dbReference>
<accession>A0ABQ2WHD0</accession>
<dbReference type="PANTHER" id="PTHR35006:SF2">
    <property type="entry name" value="GLYOXALASE FAMILY PROTEIN (AFU_ORTHOLOGUE AFUA_5G14830)"/>
    <property type="match status" value="1"/>
</dbReference>
<protein>
    <submittedName>
        <fullName evidence="2">Glyoxalase</fullName>
    </submittedName>
</protein>
<evidence type="ECO:0000313" key="3">
    <source>
        <dbReference type="Proteomes" id="UP000634667"/>
    </source>
</evidence>
<keyword evidence="3" id="KW-1185">Reference proteome</keyword>
<sequence length="123" mass="13129">MISYVTLGVSDFAAAKTFYGALLGELGAKKLLDMDRITFFGKSMAQPMLAVCVPFNKEPANPGNGNMVSIAPGSKEAVDKLYHKAIELGASCDGAPGQRIPNQFYGAYVRDADGNKLCFCHFG</sequence>
<reference evidence="3" key="1">
    <citation type="journal article" date="2019" name="Int. J. Syst. Evol. Microbiol.">
        <title>The Global Catalogue of Microorganisms (GCM) 10K type strain sequencing project: providing services to taxonomists for standard genome sequencing and annotation.</title>
        <authorList>
            <consortium name="The Broad Institute Genomics Platform"/>
            <consortium name="The Broad Institute Genome Sequencing Center for Infectious Disease"/>
            <person name="Wu L."/>
            <person name="Ma J."/>
        </authorList>
    </citation>
    <scope>NUCLEOTIDE SEQUENCE [LARGE SCALE GENOMIC DNA]</scope>
    <source>
        <strain evidence="3">KCTC 23723</strain>
    </source>
</reference>
<dbReference type="InterPro" id="IPR037523">
    <property type="entry name" value="VOC_core"/>
</dbReference>
<dbReference type="InterPro" id="IPR029068">
    <property type="entry name" value="Glyas_Bleomycin-R_OHBP_Dase"/>
</dbReference>
<dbReference type="PANTHER" id="PTHR35006">
    <property type="entry name" value="GLYOXALASE FAMILY PROTEIN (AFU_ORTHOLOGUE AFUA_5G14830)"/>
    <property type="match status" value="1"/>
</dbReference>
<dbReference type="RefSeq" id="WP_189481074.1">
    <property type="nucleotide sequence ID" value="NZ_BMYR01000003.1"/>
</dbReference>
<evidence type="ECO:0000313" key="2">
    <source>
        <dbReference type="EMBL" id="GGW55592.1"/>
    </source>
</evidence>
<evidence type="ECO:0000259" key="1">
    <source>
        <dbReference type="PROSITE" id="PS51819"/>
    </source>
</evidence>
<comment type="caution">
    <text evidence="2">The sequence shown here is derived from an EMBL/GenBank/DDBJ whole genome shotgun (WGS) entry which is preliminary data.</text>
</comment>